<proteinExistence type="predicted"/>
<dbReference type="Proteomes" id="UP001053296">
    <property type="component" value="Chromosome"/>
</dbReference>
<organism evidence="1 2">
    <name type="scientific">Pseudodesulfovibrio sediminis</name>
    <dbReference type="NCBI Taxonomy" id="2810563"/>
    <lineage>
        <taxon>Bacteria</taxon>
        <taxon>Pseudomonadati</taxon>
        <taxon>Thermodesulfobacteriota</taxon>
        <taxon>Desulfovibrionia</taxon>
        <taxon>Desulfovibrionales</taxon>
        <taxon>Desulfovibrionaceae</taxon>
    </lineage>
</organism>
<evidence type="ECO:0000313" key="2">
    <source>
        <dbReference type="Proteomes" id="UP001053296"/>
    </source>
</evidence>
<reference evidence="1" key="1">
    <citation type="journal article" date="2022" name="Arch. Microbiol.">
        <title>Pseudodesulfovibrio sediminis sp. nov., a mesophilic and neutrophilic sulfate-reducing bacterium isolated from sediment of a brackish lake.</title>
        <authorList>
            <person name="Takahashi A."/>
            <person name="Kojima H."/>
            <person name="Watanabe M."/>
            <person name="Fukui M."/>
        </authorList>
    </citation>
    <scope>NUCLEOTIDE SEQUENCE</scope>
    <source>
        <strain evidence="1">SF6</strain>
    </source>
</reference>
<dbReference type="NCBIfam" id="NF047399">
    <property type="entry name" value="BrnA_antitoxin_add"/>
    <property type="match status" value="1"/>
</dbReference>
<evidence type="ECO:0000313" key="1">
    <source>
        <dbReference type="EMBL" id="BCS88166.1"/>
    </source>
</evidence>
<sequence>MKSKDNFERSVSDSETYKREIKRVNVDFPVWMVKEMDEKAGRLGISRQALVKFWISDCLRSENKLAL</sequence>
<accession>A0ABN6ESY1</accession>
<keyword evidence="2" id="KW-1185">Reference proteome</keyword>
<gene>
    <name evidence="1" type="ORF">PSDVSF_14080</name>
</gene>
<name>A0ABN6ESY1_9BACT</name>
<evidence type="ECO:0008006" key="3">
    <source>
        <dbReference type="Google" id="ProtNLM"/>
    </source>
</evidence>
<protein>
    <recommendedName>
        <fullName evidence="3">CopG family transcriptional regulator</fullName>
    </recommendedName>
</protein>
<dbReference type="EMBL" id="AP024485">
    <property type="protein sequence ID" value="BCS88166.1"/>
    <property type="molecule type" value="Genomic_DNA"/>
</dbReference>
<dbReference type="RefSeq" id="WP_229595556.1">
    <property type="nucleotide sequence ID" value="NZ_AP024485.1"/>
</dbReference>